<keyword evidence="11 12" id="KW-0407">Ion channel</keyword>
<keyword evidence="3 12" id="KW-0813">Transport</keyword>
<evidence type="ECO:0000256" key="6">
    <source>
        <dbReference type="ARBA" id="ARBA00022868"/>
    </source>
</evidence>
<comment type="similarity">
    <text evidence="12">Belongs to the pannexin family.</text>
</comment>
<evidence type="ECO:0000256" key="11">
    <source>
        <dbReference type="ARBA" id="ARBA00023303"/>
    </source>
</evidence>
<dbReference type="PRINTS" id="PR01262">
    <property type="entry name" value="INNEXIN"/>
</dbReference>
<keyword evidence="7" id="KW-0965">Cell junction</keyword>
<keyword evidence="14" id="KW-1185">Reference proteome</keyword>
<protein>
    <recommendedName>
        <fullName evidence="12">Innexin</fullName>
    </recommendedName>
</protein>
<keyword evidence="4" id="KW-1003">Cell membrane</keyword>
<reference evidence="13 14" key="1">
    <citation type="submission" date="2024-08" db="EMBL/GenBank/DDBJ databases">
        <title>Gnathostoma spinigerum genome.</title>
        <authorList>
            <person name="Gonzalez-Bertolin B."/>
            <person name="Monzon S."/>
            <person name="Zaballos A."/>
            <person name="Jimenez P."/>
            <person name="Dekumyoy P."/>
            <person name="Varona S."/>
            <person name="Cuesta I."/>
            <person name="Sumanam S."/>
            <person name="Adisakwattana P."/>
            <person name="Gasser R.B."/>
            <person name="Hernandez-Gonzalez A."/>
            <person name="Young N.D."/>
            <person name="Perteguer M.J."/>
        </authorList>
    </citation>
    <scope>NUCLEOTIDE SEQUENCE [LARGE SCALE GENOMIC DNA]</scope>
    <source>
        <strain evidence="13">AL3</strain>
        <tissue evidence="13">Liver</tissue>
    </source>
</reference>
<keyword evidence="5 12" id="KW-0812">Transmembrane</keyword>
<dbReference type="GO" id="GO:0005886">
    <property type="term" value="C:plasma membrane"/>
    <property type="evidence" value="ECO:0007669"/>
    <property type="project" value="UniProtKB-SubCell"/>
</dbReference>
<keyword evidence="8 12" id="KW-1133">Transmembrane helix</keyword>
<evidence type="ECO:0000256" key="2">
    <source>
        <dbReference type="ARBA" id="ARBA00004651"/>
    </source>
</evidence>
<keyword evidence="9 12" id="KW-0406">Ion transport</keyword>
<dbReference type="InterPro" id="IPR000990">
    <property type="entry name" value="Innexin"/>
</dbReference>
<comment type="caution">
    <text evidence="13">The sequence shown here is derived from an EMBL/GenBank/DDBJ whole genome shotgun (WGS) entry which is preliminary data.</text>
</comment>
<keyword evidence="6" id="KW-0303">Gap junction</keyword>
<dbReference type="Pfam" id="PF00876">
    <property type="entry name" value="Innexin"/>
    <property type="match status" value="1"/>
</dbReference>
<dbReference type="PROSITE" id="PS51013">
    <property type="entry name" value="PANNEXIN"/>
    <property type="match status" value="1"/>
</dbReference>
<gene>
    <name evidence="12" type="primary">inx</name>
    <name evidence="13" type="ORF">AB6A40_010203</name>
</gene>
<feature type="transmembrane region" description="Helical" evidence="12">
    <location>
        <begin position="20"/>
        <end position="41"/>
    </location>
</feature>
<comment type="subcellular location">
    <subcellularLocation>
        <location evidence="1">Cell junction</location>
        <location evidence="1">Gap junction</location>
    </subcellularLocation>
    <subcellularLocation>
        <location evidence="2 12">Cell membrane</location>
        <topology evidence="2 12">Multi-pass membrane protein</topology>
    </subcellularLocation>
</comment>
<evidence type="ECO:0000256" key="4">
    <source>
        <dbReference type="ARBA" id="ARBA00022475"/>
    </source>
</evidence>
<evidence type="ECO:0000256" key="8">
    <source>
        <dbReference type="ARBA" id="ARBA00022989"/>
    </source>
</evidence>
<proteinExistence type="inferred from homology"/>
<name>A0ABD6F130_9BILA</name>
<organism evidence="13 14">
    <name type="scientific">Gnathostoma spinigerum</name>
    <dbReference type="NCBI Taxonomy" id="75299"/>
    <lineage>
        <taxon>Eukaryota</taxon>
        <taxon>Metazoa</taxon>
        <taxon>Ecdysozoa</taxon>
        <taxon>Nematoda</taxon>
        <taxon>Chromadorea</taxon>
        <taxon>Rhabditida</taxon>
        <taxon>Spirurina</taxon>
        <taxon>Gnathostomatomorpha</taxon>
        <taxon>Gnathostomatoidea</taxon>
        <taxon>Gnathostomatidae</taxon>
        <taxon>Gnathostoma</taxon>
    </lineage>
</organism>
<feature type="transmembrane region" description="Helical" evidence="12">
    <location>
        <begin position="282"/>
        <end position="302"/>
    </location>
</feature>
<evidence type="ECO:0000256" key="10">
    <source>
        <dbReference type="ARBA" id="ARBA00023136"/>
    </source>
</evidence>
<feature type="transmembrane region" description="Helical" evidence="12">
    <location>
        <begin position="100"/>
        <end position="122"/>
    </location>
</feature>
<keyword evidence="10 12" id="KW-0472">Membrane</keyword>
<evidence type="ECO:0000313" key="13">
    <source>
        <dbReference type="EMBL" id="MFH4983494.1"/>
    </source>
</evidence>
<evidence type="ECO:0000256" key="5">
    <source>
        <dbReference type="ARBA" id="ARBA00022692"/>
    </source>
</evidence>
<dbReference type="EMBL" id="JBGFUD010012531">
    <property type="protein sequence ID" value="MFH4983494.1"/>
    <property type="molecule type" value="Genomic_DNA"/>
</dbReference>
<evidence type="ECO:0000256" key="7">
    <source>
        <dbReference type="ARBA" id="ARBA00022949"/>
    </source>
</evidence>
<comment type="function">
    <text evidence="12">Structural component of the gap junctions.</text>
</comment>
<dbReference type="Proteomes" id="UP001608902">
    <property type="component" value="Unassembled WGS sequence"/>
</dbReference>
<dbReference type="GO" id="GO:0005921">
    <property type="term" value="C:gap junction"/>
    <property type="evidence" value="ECO:0007669"/>
    <property type="project" value="UniProtKB-SubCell"/>
</dbReference>
<feature type="transmembrane region" description="Helical" evidence="12">
    <location>
        <begin position="192"/>
        <end position="216"/>
    </location>
</feature>
<dbReference type="AlphaFoldDB" id="A0ABD6F130"/>
<evidence type="ECO:0000256" key="3">
    <source>
        <dbReference type="ARBA" id="ARBA00022448"/>
    </source>
</evidence>
<accession>A0ABD6F130</accession>
<dbReference type="PANTHER" id="PTHR11893">
    <property type="entry name" value="INNEXIN"/>
    <property type="match status" value="1"/>
</dbReference>
<evidence type="ECO:0000256" key="9">
    <source>
        <dbReference type="ARBA" id="ARBA00023065"/>
    </source>
</evidence>
<dbReference type="GO" id="GO:0034220">
    <property type="term" value="P:monoatomic ion transmembrane transport"/>
    <property type="evidence" value="ECO:0007669"/>
    <property type="project" value="UniProtKB-KW"/>
</dbReference>
<sequence>MDNLGKIIEKITKPRHEEDFIDRLNYSITVGILLAAAFTIIAKEYGGDPIQCWLPAELASQKGWEEYAEDYCFVENTYYIPLEQNIPYSTKHRGNVELTYYQWVPFLLILQALMFTFPHIFWRMLNWLSGIQIRAIITMACSTDRLAPDGKEVSEVADAVALHLHTALRSKQKFHYLFQTHPFLIISRLIRLSYLCFIYLTTKLLFIGNAVLQYWLLNFYLGASGYDMTMALLSHQTWESTGYFPRVTMCDFRVRGIGNRHTHTIQCVLMANMFNEKIYIGLWWWILIVLTLTCLNFIYWLFVLHNGDSKYKFLVAILRLGQPKNKILEHSMNGFMRYVGADGILVTRLMAQNAGEIITSMIIARLYDLYIQDEAPRNTSPIDNRMMYSTTNVPHLDSPDEKTKDGAGFAYVPFS</sequence>
<evidence type="ECO:0000256" key="1">
    <source>
        <dbReference type="ARBA" id="ARBA00004610"/>
    </source>
</evidence>
<evidence type="ECO:0000313" key="14">
    <source>
        <dbReference type="Proteomes" id="UP001608902"/>
    </source>
</evidence>
<dbReference type="PANTHER" id="PTHR11893:SF36">
    <property type="entry name" value="INNEXIN-5"/>
    <property type="match status" value="1"/>
</dbReference>
<evidence type="ECO:0000256" key="12">
    <source>
        <dbReference type="RuleBase" id="RU010713"/>
    </source>
</evidence>